<evidence type="ECO:0000259" key="14">
    <source>
        <dbReference type="PROSITE" id="PS50011"/>
    </source>
</evidence>
<feature type="binding site" evidence="11 12">
    <location>
        <position position="51"/>
    </location>
    <ligand>
        <name>ATP</name>
        <dbReference type="ChEBI" id="CHEBI:30616"/>
    </ligand>
</feature>
<dbReference type="PIRSF" id="PIRSF038172">
    <property type="entry name" value="MAPKKKK"/>
    <property type="match status" value="1"/>
</dbReference>
<feature type="compositionally biased region" description="Polar residues" evidence="13">
    <location>
        <begin position="480"/>
        <end position="492"/>
    </location>
</feature>
<keyword evidence="7 9" id="KW-0418">Kinase</keyword>
<protein>
    <recommendedName>
        <fullName evidence="9">Mitogen-activated protein kinase kinase kinase kinase</fullName>
        <ecNumber evidence="9">2.7.11.1</ecNumber>
    </recommendedName>
</protein>
<dbReference type="FunFam" id="3.30.200.20:FF:000040">
    <property type="entry name" value="Dual specificity mitogen-activated protein kinase kinase"/>
    <property type="match status" value="1"/>
</dbReference>
<proteinExistence type="inferred from homology"/>
<dbReference type="Gene3D" id="1.10.510.10">
    <property type="entry name" value="Transferase(Phosphotransferase) domain 1"/>
    <property type="match status" value="1"/>
</dbReference>
<feature type="compositionally biased region" description="Low complexity" evidence="13">
    <location>
        <begin position="441"/>
        <end position="454"/>
    </location>
</feature>
<dbReference type="Proteomes" id="UP000230066">
    <property type="component" value="Unassembled WGS sequence"/>
</dbReference>
<dbReference type="PANTHER" id="PTHR48012">
    <property type="entry name" value="STERILE20-LIKE KINASE, ISOFORM B-RELATED"/>
    <property type="match status" value="1"/>
</dbReference>
<dbReference type="InterPro" id="IPR050629">
    <property type="entry name" value="STE20/SPS1-PAK"/>
</dbReference>
<evidence type="ECO:0000256" key="10">
    <source>
        <dbReference type="PIRSR" id="PIRSR038172-1"/>
    </source>
</evidence>
<evidence type="ECO:0000256" key="4">
    <source>
        <dbReference type="ARBA" id="ARBA00022553"/>
    </source>
</evidence>
<keyword evidence="17" id="KW-1185">Reference proteome</keyword>
<feature type="region of interest" description="Disordered" evidence="13">
    <location>
        <begin position="304"/>
        <end position="337"/>
    </location>
</feature>
<comment type="catalytic activity">
    <reaction evidence="9">
        <text>L-seryl-[protein] + ATP = O-phospho-L-seryl-[protein] + ADP + H(+)</text>
        <dbReference type="Rhea" id="RHEA:17989"/>
        <dbReference type="Rhea" id="RHEA-COMP:9863"/>
        <dbReference type="Rhea" id="RHEA-COMP:11604"/>
        <dbReference type="ChEBI" id="CHEBI:15378"/>
        <dbReference type="ChEBI" id="CHEBI:29999"/>
        <dbReference type="ChEBI" id="CHEBI:30616"/>
        <dbReference type="ChEBI" id="CHEBI:83421"/>
        <dbReference type="ChEBI" id="CHEBI:456216"/>
        <dbReference type="EC" id="2.7.11.1"/>
    </reaction>
</comment>
<dbReference type="SMART" id="SM00220">
    <property type="entry name" value="S_TKc"/>
    <property type="match status" value="1"/>
</dbReference>
<feature type="domain" description="Protein kinase" evidence="14">
    <location>
        <begin position="22"/>
        <end position="281"/>
    </location>
</feature>
<keyword evidence="3 9" id="KW-0723">Serine/threonine-protein kinase</keyword>
<dbReference type="InterPro" id="IPR021160">
    <property type="entry name" value="MAPKKKK"/>
</dbReference>
<dbReference type="InterPro" id="IPR017441">
    <property type="entry name" value="Protein_kinase_ATP_BS"/>
</dbReference>
<keyword evidence="8 9" id="KW-0067">ATP-binding</keyword>
<feature type="region of interest" description="Disordered" evidence="13">
    <location>
        <begin position="629"/>
        <end position="654"/>
    </location>
</feature>
<feature type="domain" description="CNH" evidence="15">
    <location>
        <begin position="806"/>
        <end position="1140"/>
    </location>
</feature>
<dbReference type="GO" id="GO:0005524">
    <property type="term" value="F:ATP binding"/>
    <property type="evidence" value="ECO:0007669"/>
    <property type="project" value="UniProtKB-UniRule"/>
</dbReference>
<evidence type="ECO:0000256" key="3">
    <source>
        <dbReference type="ARBA" id="ARBA00022527"/>
    </source>
</evidence>
<feature type="region of interest" description="Disordered" evidence="13">
    <location>
        <begin position="719"/>
        <end position="738"/>
    </location>
</feature>
<organism evidence="16 17">
    <name type="scientific">Fasciola hepatica</name>
    <name type="common">Liver fluke</name>
    <dbReference type="NCBI Taxonomy" id="6192"/>
    <lineage>
        <taxon>Eukaryota</taxon>
        <taxon>Metazoa</taxon>
        <taxon>Spiralia</taxon>
        <taxon>Lophotrochozoa</taxon>
        <taxon>Platyhelminthes</taxon>
        <taxon>Trematoda</taxon>
        <taxon>Digenea</taxon>
        <taxon>Plagiorchiida</taxon>
        <taxon>Echinostomata</taxon>
        <taxon>Echinostomatoidea</taxon>
        <taxon>Fasciolidae</taxon>
        <taxon>Fasciola</taxon>
    </lineage>
</organism>
<dbReference type="InterPro" id="IPR011009">
    <property type="entry name" value="Kinase-like_dom_sf"/>
</dbReference>
<evidence type="ECO:0000259" key="15">
    <source>
        <dbReference type="PROSITE" id="PS50219"/>
    </source>
</evidence>
<dbReference type="GO" id="GO:0005737">
    <property type="term" value="C:cytoplasm"/>
    <property type="evidence" value="ECO:0007669"/>
    <property type="project" value="TreeGrafter"/>
</dbReference>
<comment type="caution">
    <text evidence="16">The sequence shown here is derived from an EMBL/GenBank/DDBJ whole genome shotgun (WGS) entry which is preliminary data.</text>
</comment>
<gene>
    <name evidence="16" type="ORF">D915_005841</name>
</gene>
<evidence type="ECO:0000256" key="11">
    <source>
        <dbReference type="PIRSR" id="PIRSR038172-2"/>
    </source>
</evidence>
<dbReference type="AlphaFoldDB" id="A0A4E0R4Z6"/>
<dbReference type="PANTHER" id="PTHR48012:SF18">
    <property type="entry name" value="HAPPYHOUR, ISOFORM A"/>
    <property type="match status" value="1"/>
</dbReference>
<keyword evidence="4" id="KW-0597">Phosphoprotein</keyword>
<accession>A0A4E0R4Z6</accession>
<dbReference type="PROSITE" id="PS00107">
    <property type="entry name" value="PROTEIN_KINASE_ATP"/>
    <property type="match status" value="1"/>
</dbReference>
<comment type="similarity">
    <text evidence="2 9">Belongs to the protein kinase superfamily. STE Ser/Thr protein kinase family. STE20 subfamily.</text>
</comment>
<evidence type="ECO:0000256" key="8">
    <source>
        <dbReference type="ARBA" id="ARBA00022840"/>
    </source>
</evidence>
<keyword evidence="5 9" id="KW-0808">Transferase</keyword>
<dbReference type="SUPFAM" id="SSF56112">
    <property type="entry name" value="Protein kinase-like (PK-like)"/>
    <property type="match status" value="1"/>
</dbReference>
<keyword evidence="6 9" id="KW-0547">Nucleotide-binding</keyword>
<comment type="function">
    <text evidence="9">Serine/threonine kinase that plays a role in the response to environmental stress. Appears to act upstream of the JUN N-terminal pathway.</text>
</comment>
<dbReference type="InterPro" id="IPR001180">
    <property type="entry name" value="CNH_dom"/>
</dbReference>
<feature type="compositionally biased region" description="Polar residues" evidence="13">
    <location>
        <begin position="414"/>
        <end position="427"/>
    </location>
</feature>
<feature type="region of interest" description="Disordered" evidence="13">
    <location>
        <begin position="680"/>
        <end position="714"/>
    </location>
</feature>
<evidence type="ECO:0000256" key="7">
    <source>
        <dbReference type="ARBA" id="ARBA00022777"/>
    </source>
</evidence>
<sequence>MNHPKLEYLRRFVKENDPKEEYKVLSAIGSGTYGDVFKAIHRATREPVAVKIMKIDLKDDVRSICQEIHTLRECRHPNIVQFYGSYLRNNKLWICMEYCGGQSMQDIYLYTRRPLEEDCIAFVSRETLQGLNFMHERGRIHRDIKGANILLTDDGRVKVADFGVAAQLNNSIGKRTTLIGTPYWMAPEVASIESRGAGYDAKCDIWGVGITAIEYAELQPPMFDLDPRKALQILGTRNYKPPGLQDRHRWSQRFHSFVKCCLVKNERRRPDAATMLTHVFVTNPDLSTLLTQRLLNCKRQLEMRSKMQHQAPQPPQPAPLNPGDQSRGLAPLPQNGQPYANQVLAAKVEDTHSRSPVSIPVNHMYPAQPLPQFVSTKHVLLSNDSKVQQRQDQQKQQPQQEISSSGEVPPGPIGSQSSPEFSSILSDSRSREVIIERPGFSSESNDVSSNPSPSAVLKDITPPALPPKSARVHSLDRESTAMSSLTVSNAESNGPRRSPSISKPVRPAPPPPVVRIASSRSPNAVAPTKVGGDTEIAVSPPPNENRPLADQLLRDSTEDLLREVMDAFEKRRSCIDPGDPLPTVEERLEFQDENVCKPREPVRMVVDYPMPTEPKQPRATDLSEIVVSPVTGPVRTRSKRRAPPPPPPCASNRTVEETTFSTADAPVYQVVDRSTDFQITAQTDNTRGDDQNDSSHSALTVRQDPPQGPMNGIGQVSLAITDVPPRPPPPKVDPSISNRLDEDDKRLARQHQLEMGIGLPPTPKVHMGACFMLLFEGCPLKVNATATWVNPETRNPFGPSLVIQLIQDYASCLLFAGQVILFGTNDGIYFLNLVDLADGTLELLSSKRCLWLSVLKDTMMSLCGQRPQLYSHNLISLMKSKGTSQPKFLQKRFQPTTKIPDTRGCHIANVIRNPYNGMKYLCGAIDKTIIVMEWYNPRGTFIEVRRVDVPNMPSPVLNFDLIINQDQPLPLVCLGVFATPDPLCYKLHLVNPNDETSNSWFASTLNPEDQLQVIKVVQLEYNTLLICFPSSISRSISPLLAVIRFVEPWSQFSFLSCFFLVELCIAHATVVNLNGRVKVNREGWKAELQFGATIHSIVCLQDSVLAFHTHGLRGIGFDGQLTQDINDDKHVYRLLGCDKNVIVESRPSDDPMSNSNIYLLAGHKDLY</sequence>
<evidence type="ECO:0000256" key="5">
    <source>
        <dbReference type="ARBA" id="ARBA00022679"/>
    </source>
</evidence>
<dbReference type="EMBL" id="JXXN02002113">
    <property type="protein sequence ID" value="THD23499.1"/>
    <property type="molecule type" value="Genomic_DNA"/>
</dbReference>
<dbReference type="GO" id="GO:0106310">
    <property type="term" value="F:protein serine kinase activity"/>
    <property type="evidence" value="ECO:0007669"/>
    <property type="project" value="RHEA"/>
</dbReference>
<evidence type="ECO:0000256" key="1">
    <source>
        <dbReference type="ARBA" id="ARBA00001946"/>
    </source>
</evidence>
<evidence type="ECO:0000313" key="17">
    <source>
        <dbReference type="Proteomes" id="UP000230066"/>
    </source>
</evidence>
<dbReference type="EC" id="2.7.11.1" evidence="9"/>
<feature type="region of interest" description="Disordered" evidence="13">
    <location>
        <begin position="385"/>
        <end position="549"/>
    </location>
</feature>
<dbReference type="InterPro" id="IPR000719">
    <property type="entry name" value="Prot_kinase_dom"/>
</dbReference>
<evidence type="ECO:0000313" key="16">
    <source>
        <dbReference type="EMBL" id="THD23499.1"/>
    </source>
</evidence>
<comment type="catalytic activity">
    <reaction evidence="9">
        <text>L-threonyl-[protein] + ATP = O-phospho-L-threonyl-[protein] + ADP + H(+)</text>
        <dbReference type="Rhea" id="RHEA:46608"/>
        <dbReference type="Rhea" id="RHEA-COMP:11060"/>
        <dbReference type="Rhea" id="RHEA-COMP:11605"/>
        <dbReference type="ChEBI" id="CHEBI:15378"/>
        <dbReference type="ChEBI" id="CHEBI:30013"/>
        <dbReference type="ChEBI" id="CHEBI:30616"/>
        <dbReference type="ChEBI" id="CHEBI:61977"/>
        <dbReference type="ChEBI" id="CHEBI:456216"/>
        <dbReference type="EC" id="2.7.11.1"/>
    </reaction>
</comment>
<evidence type="ECO:0000256" key="12">
    <source>
        <dbReference type="PROSITE-ProRule" id="PRU10141"/>
    </source>
</evidence>
<comment type="cofactor">
    <cofactor evidence="1 9">
        <name>Mg(2+)</name>
        <dbReference type="ChEBI" id="CHEBI:18420"/>
    </cofactor>
</comment>
<feature type="binding site" evidence="11">
    <location>
        <begin position="28"/>
        <end position="36"/>
    </location>
    <ligand>
        <name>ATP</name>
        <dbReference type="ChEBI" id="CHEBI:30616"/>
    </ligand>
</feature>
<dbReference type="SMART" id="SM00036">
    <property type="entry name" value="CNH"/>
    <property type="match status" value="1"/>
</dbReference>
<dbReference type="PROSITE" id="PS50219">
    <property type="entry name" value="CNH"/>
    <property type="match status" value="1"/>
</dbReference>
<dbReference type="Pfam" id="PF00780">
    <property type="entry name" value="CNH"/>
    <property type="match status" value="1"/>
</dbReference>
<name>A0A4E0R4Z6_FASHE</name>
<evidence type="ECO:0000256" key="13">
    <source>
        <dbReference type="SAM" id="MobiDB-lite"/>
    </source>
</evidence>
<evidence type="ECO:0000256" key="6">
    <source>
        <dbReference type="ARBA" id="ARBA00022741"/>
    </source>
</evidence>
<evidence type="ECO:0000256" key="9">
    <source>
        <dbReference type="PIRNR" id="PIRNR038172"/>
    </source>
</evidence>
<dbReference type="Pfam" id="PF00069">
    <property type="entry name" value="Pkinase"/>
    <property type="match status" value="1"/>
</dbReference>
<dbReference type="PROSITE" id="PS50011">
    <property type="entry name" value="PROTEIN_KINASE_DOM"/>
    <property type="match status" value="1"/>
</dbReference>
<dbReference type="GO" id="GO:0008349">
    <property type="term" value="F:MAP kinase kinase kinase kinase activity"/>
    <property type="evidence" value="ECO:0007669"/>
    <property type="project" value="InterPro"/>
</dbReference>
<feature type="active site" description="Proton acceptor" evidence="10">
    <location>
        <position position="143"/>
    </location>
</feature>
<reference evidence="16" key="1">
    <citation type="submission" date="2019-03" db="EMBL/GenBank/DDBJ databases">
        <title>Improved annotation for the trematode Fasciola hepatica.</title>
        <authorList>
            <person name="Choi Y.-J."/>
            <person name="Martin J."/>
            <person name="Mitreva M."/>
        </authorList>
    </citation>
    <scope>NUCLEOTIDE SEQUENCE [LARGE SCALE GENOMIC DNA]</scope>
</reference>
<evidence type="ECO:0000256" key="2">
    <source>
        <dbReference type="ARBA" id="ARBA00008874"/>
    </source>
</evidence>
<dbReference type="CDD" id="cd06613">
    <property type="entry name" value="STKc_MAP4K3_like"/>
    <property type="match status" value="1"/>
</dbReference>